<protein>
    <submittedName>
        <fullName evidence="2">Uncharacterized protein</fullName>
    </submittedName>
</protein>
<organism evidence="2 3">
    <name type="scientific">Culex pipiens pipiens</name>
    <name type="common">Northern house mosquito</name>
    <dbReference type="NCBI Taxonomy" id="38569"/>
    <lineage>
        <taxon>Eukaryota</taxon>
        <taxon>Metazoa</taxon>
        <taxon>Ecdysozoa</taxon>
        <taxon>Arthropoda</taxon>
        <taxon>Hexapoda</taxon>
        <taxon>Insecta</taxon>
        <taxon>Pterygota</taxon>
        <taxon>Neoptera</taxon>
        <taxon>Endopterygota</taxon>
        <taxon>Diptera</taxon>
        <taxon>Nematocera</taxon>
        <taxon>Culicoidea</taxon>
        <taxon>Culicidae</taxon>
        <taxon>Culicinae</taxon>
        <taxon>Culicini</taxon>
        <taxon>Culex</taxon>
        <taxon>Culex</taxon>
    </lineage>
</organism>
<evidence type="ECO:0000256" key="1">
    <source>
        <dbReference type="SAM" id="MobiDB-lite"/>
    </source>
</evidence>
<gene>
    <name evidence="2" type="ORF">pipiens_018114</name>
</gene>
<dbReference type="AlphaFoldDB" id="A0ABD1CDD0"/>
<accession>A0ABD1CDD0</accession>
<reference evidence="2 3" key="1">
    <citation type="submission" date="2024-05" db="EMBL/GenBank/DDBJ databases">
        <title>Culex pipiens pipiens assembly and annotation.</title>
        <authorList>
            <person name="Alout H."/>
            <person name="Durand T."/>
        </authorList>
    </citation>
    <scope>NUCLEOTIDE SEQUENCE [LARGE SCALE GENOMIC DNA]</scope>
    <source>
        <strain evidence="2">HA-2024</strain>
        <tissue evidence="2">Whole body</tissue>
    </source>
</reference>
<sequence>MICAKVDVPLREQLDLNQTQVFWMCGECAKLFSNSHFRRVVKDHDGGNSEIAESMKTMQNDIANLTSTITDLKEKVQTQSTSLSTPSWPNKRQRGSSTDTPVKVAIPTAFRGTKAMNSVPVIAAEPNDLWYLWLSSFPPSVTDEDIHSMVKEYDDPIVVKMLVKKGVDVSTLSSVTFKVGIGRDYRESSMDAANWPEGLSFREFVDIDRRPAPTVLPSGFSRRRLE</sequence>
<comment type="caution">
    <text evidence="2">The sequence shown here is derived from an EMBL/GenBank/DDBJ whole genome shotgun (WGS) entry which is preliminary data.</text>
</comment>
<proteinExistence type="predicted"/>
<name>A0ABD1CDD0_CULPP</name>
<dbReference type="Proteomes" id="UP001562425">
    <property type="component" value="Unassembled WGS sequence"/>
</dbReference>
<dbReference type="EMBL" id="JBEHCU010013407">
    <property type="protein sequence ID" value="KAL1374377.1"/>
    <property type="molecule type" value="Genomic_DNA"/>
</dbReference>
<evidence type="ECO:0000313" key="2">
    <source>
        <dbReference type="EMBL" id="KAL1374377.1"/>
    </source>
</evidence>
<evidence type="ECO:0000313" key="3">
    <source>
        <dbReference type="Proteomes" id="UP001562425"/>
    </source>
</evidence>
<keyword evidence="3" id="KW-1185">Reference proteome</keyword>
<feature type="region of interest" description="Disordered" evidence="1">
    <location>
        <begin position="78"/>
        <end position="100"/>
    </location>
</feature>